<name>A0A2T7GA92_9RHOB</name>
<accession>A0A2T7GA92</accession>
<reference evidence="3 4" key="1">
    <citation type="submission" date="2018-04" db="EMBL/GenBank/DDBJ databases">
        <title>Pelagivirga bohaiensis gen. nov., sp. nov., a bacterium isolated from the Bohai Sea.</title>
        <authorList>
            <person name="Ji X."/>
        </authorList>
    </citation>
    <scope>NUCLEOTIDE SEQUENCE [LARGE SCALE GENOMIC DNA]</scope>
    <source>
        <strain evidence="3 4">BH-SD19</strain>
    </source>
</reference>
<proteinExistence type="predicted"/>
<keyword evidence="1" id="KW-0472">Membrane</keyword>
<dbReference type="Pfam" id="PF14378">
    <property type="entry name" value="PAP2_3"/>
    <property type="match status" value="1"/>
</dbReference>
<evidence type="ECO:0000313" key="3">
    <source>
        <dbReference type="EMBL" id="PVA11316.1"/>
    </source>
</evidence>
<feature type="transmembrane region" description="Helical" evidence="1">
    <location>
        <begin position="180"/>
        <end position="198"/>
    </location>
</feature>
<evidence type="ECO:0000256" key="1">
    <source>
        <dbReference type="SAM" id="Phobius"/>
    </source>
</evidence>
<evidence type="ECO:0000259" key="2">
    <source>
        <dbReference type="Pfam" id="PF14378"/>
    </source>
</evidence>
<protein>
    <submittedName>
        <fullName evidence="3">Inositol phosphorylceramide synthase</fullName>
    </submittedName>
</protein>
<dbReference type="OrthoDB" id="9816314at2"/>
<evidence type="ECO:0000313" key="4">
    <source>
        <dbReference type="Proteomes" id="UP000244446"/>
    </source>
</evidence>
<feature type="transmembrane region" description="Helical" evidence="1">
    <location>
        <begin position="210"/>
        <end position="229"/>
    </location>
</feature>
<keyword evidence="1" id="KW-0812">Transmembrane</keyword>
<feature type="domain" description="Inositolphosphotransferase Aur1/Ipt1" evidence="2">
    <location>
        <begin position="147"/>
        <end position="343"/>
    </location>
</feature>
<dbReference type="RefSeq" id="WP_108691289.1">
    <property type="nucleotide sequence ID" value="NZ_QCYH01000002.1"/>
</dbReference>
<organism evidence="3 4">
    <name type="scientific">Pelagivirga sediminicola</name>
    <dbReference type="NCBI Taxonomy" id="2170575"/>
    <lineage>
        <taxon>Bacteria</taxon>
        <taxon>Pseudomonadati</taxon>
        <taxon>Pseudomonadota</taxon>
        <taxon>Alphaproteobacteria</taxon>
        <taxon>Rhodobacterales</taxon>
        <taxon>Paracoccaceae</taxon>
        <taxon>Pelagivirga</taxon>
    </lineage>
</organism>
<dbReference type="EMBL" id="QCYH01000002">
    <property type="protein sequence ID" value="PVA11316.1"/>
    <property type="molecule type" value="Genomic_DNA"/>
</dbReference>
<feature type="transmembrane region" description="Helical" evidence="1">
    <location>
        <begin position="31"/>
        <end position="52"/>
    </location>
</feature>
<feature type="transmembrane region" description="Helical" evidence="1">
    <location>
        <begin position="58"/>
        <end position="80"/>
    </location>
</feature>
<dbReference type="AlphaFoldDB" id="A0A2T7GA92"/>
<dbReference type="Proteomes" id="UP000244446">
    <property type="component" value="Unassembled WGS sequence"/>
</dbReference>
<keyword evidence="4" id="KW-1185">Reference proteome</keyword>
<feature type="transmembrane region" description="Helical" evidence="1">
    <location>
        <begin position="283"/>
        <end position="303"/>
    </location>
</feature>
<sequence>MTMNTQFSAAAQTGLPALVGPLSNAIRQSRVLIVLTLLHLAAALCIAAWYRVPLGFGVAMHLFTILRYVIPAFLIFLMFWRFGYMALIVRPARPSHWFLSDARTFCLDPERLAIGLIAFLTINMFLTDYSFLKEILPHLNTYSWDPALARADRWLHGGIDPYLLLGPLLDTPIATTWVNAAYHFWFFLFYFVMFMACFDRDNHIRGNTFLIGSVLVWAIGGNLLATIFASGGPVYYQALGYGDTFVPLMEKLHRFAEISPIWALDVQNMLLDGYLNDGPVKGISAMPSMHLASTALMACHAFAWRRWAGWLMVPFTLIILMGSVHLGWHYAIDGYLGILAGVAGWYGARPIARAFHSD</sequence>
<dbReference type="InterPro" id="IPR026841">
    <property type="entry name" value="Aur1/Ipt1"/>
</dbReference>
<comment type="caution">
    <text evidence="3">The sequence shown here is derived from an EMBL/GenBank/DDBJ whole genome shotgun (WGS) entry which is preliminary data.</text>
</comment>
<keyword evidence="1" id="KW-1133">Transmembrane helix</keyword>
<gene>
    <name evidence="3" type="ORF">DC366_06145</name>
</gene>
<dbReference type="GO" id="GO:0016020">
    <property type="term" value="C:membrane"/>
    <property type="evidence" value="ECO:0007669"/>
    <property type="project" value="UniProtKB-SubCell"/>
</dbReference>
<feature type="transmembrane region" description="Helical" evidence="1">
    <location>
        <begin position="112"/>
        <end position="132"/>
    </location>
</feature>
<feature type="transmembrane region" description="Helical" evidence="1">
    <location>
        <begin position="310"/>
        <end position="328"/>
    </location>
</feature>